<dbReference type="GO" id="GO:0032259">
    <property type="term" value="P:methylation"/>
    <property type="evidence" value="ECO:0007669"/>
    <property type="project" value="UniProtKB-KW"/>
</dbReference>
<protein>
    <submittedName>
        <fullName evidence="4">Class I SAM-dependent methyltransferase</fullName>
    </submittedName>
</protein>
<dbReference type="PANTHER" id="PTHR43464:SF19">
    <property type="entry name" value="UBIQUINONE BIOSYNTHESIS O-METHYLTRANSFERASE, MITOCHONDRIAL"/>
    <property type="match status" value="1"/>
</dbReference>
<dbReference type="InterPro" id="IPR029063">
    <property type="entry name" value="SAM-dependent_MTases_sf"/>
</dbReference>
<dbReference type="GO" id="GO:0008168">
    <property type="term" value="F:methyltransferase activity"/>
    <property type="evidence" value="ECO:0007669"/>
    <property type="project" value="UniProtKB-KW"/>
</dbReference>
<dbReference type="CDD" id="cd02440">
    <property type="entry name" value="AdoMet_MTases"/>
    <property type="match status" value="1"/>
</dbReference>
<sequence>MSTADVRDAYGRRALEYADFACAPELMAEPDRNLVARWAASVDGRIVDAGCGPGQWTDFLRRNTDEHSTDDHTIDEHSVRVGSRVEGVDLVPEFVDIARARFPSTPFRVAELDALGVPDGSVAGILSWYSIIHSRPDDVPRILGEFARCLRDGGSLLLGMARQVDGSRVEPFPHAVTTAYFWPVEEMSRLLLDAGFHVEESETRDDPGHRPHAALVARRVCDVA</sequence>
<evidence type="ECO:0000256" key="3">
    <source>
        <dbReference type="ARBA" id="ARBA00022691"/>
    </source>
</evidence>
<proteinExistence type="predicted"/>
<organism evidence="4 5">
    <name type="scientific">Prauserella halophila</name>
    <dbReference type="NCBI Taxonomy" id="185641"/>
    <lineage>
        <taxon>Bacteria</taxon>
        <taxon>Bacillati</taxon>
        <taxon>Actinomycetota</taxon>
        <taxon>Actinomycetes</taxon>
        <taxon>Pseudonocardiales</taxon>
        <taxon>Pseudonocardiaceae</taxon>
        <taxon>Prauserella</taxon>
    </lineage>
</organism>
<dbReference type="EMBL" id="BAAALN010000012">
    <property type="protein sequence ID" value="GAA1245739.1"/>
    <property type="molecule type" value="Genomic_DNA"/>
</dbReference>
<name>A0ABN1WGH8_9PSEU</name>
<dbReference type="Pfam" id="PF13489">
    <property type="entry name" value="Methyltransf_23"/>
    <property type="match status" value="1"/>
</dbReference>
<evidence type="ECO:0000256" key="2">
    <source>
        <dbReference type="ARBA" id="ARBA00022679"/>
    </source>
</evidence>
<dbReference type="Proteomes" id="UP001500653">
    <property type="component" value="Unassembled WGS sequence"/>
</dbReference>
<accession>A0ABN1WGH8</accession>
<dbReference type="SUPFAM" id="SSF53335">
    <property type="entry name" value="S-adenosyl-L-methionine-dependent methyltransferases"/>
    <property type="match status" value="1"/>
</dbReference>
<keyword evidence="3" id="KW-0949">S-adenosyl-L-methionine</keyword>
<dbReference type="RefSeq" id="WP_253866098.1">
    <property type="nucleotide sequence ID" value="NZ_BAAALN010000012.1"/>
</dbReference>
<keyword evidence="1 4" id="KW-0489">Methyltransferase</keyword>
<keyword evidence="2" id="KW-0808">Transferase</keyword>
<reference evidence="4 5" key="1">
    <citation type="journal article" date="2019" name="Int. J. Syst. Evol. Microbiol.">
        <title>The Global Catalogue of Microorganisms (GCM) 10K type strain sequencing project: providing services to taxonomists for standard genome sequencing and annotation.</title>
        <authorList>
            <consortium name="The Broad Institute Genomics Platform"/>
            <consortium name="The Broad Institute Genome Sequencing Center for Infectious Disease"/>
            <person name="Wu L."/>
            <person name="Ma J."/>
        </authorList>
    </citation>
    <scope>NUCLEOTIDE SEQUENCE [LARGE SCALE GENOMIC DNA]</scope>
    <source>
        <strain evidence="4 5">JCM 13023</strain>
    </source>
</reference>
<evidence type="ECO:0000313" key="5">
    <source>
        <dbReference type="Proteomes" id="UP001500653"/>
    </source>
</evidence>
<dbReference type="Gene3D" id="3.40.50.150">
    <property type="entry name" value="Vaccinia Virus protein VP39"/>
    <property type="match status" value="1"/>
</dbReference>
<keyword evidence="5" id="KW-1185">Reference proteome</keyword>
<dbReference type="PANTHER" id="PTHR43464">
    <property type="entry name" value="METHYLTRANSFERASE"/>
    <property type="match status" value="1"/>
</dbReference>
<gene>
    <name evidence="4" type="ORF">GCM10009676_34610</name>
</gene>
<comment type="caution">
    <text evidence="4">The sequence shown here is derived from an EMBL/GenBank/DDBJ whole genome shotgun (WGS) entry which is preliminary data.</text>
</comment>
<evidence type="ECO:0000313" key="4">
    <source>
        <dbReference type="EMBL" id="GAA1245739.1"/>
    </source>
</evidence>
<evidence type="ECO:0000256" key="1">
    <source>
        <dbReference type="ARBA" id="ARBA00022603"/>
    </source>
</evidence>